<comment type="caution">
    <text evidence="1">The sequence shown here is derived from an EMBL/GenBank/DDBJ whole genome shotgun (WGS) entry which is preliminary data.</text>
</comment>
<protein>
    <submittedName>
        <fullName evidence="1">Uncharacterized protein</fullName>
    </submittedName>
</protein>
<dbReference type="RefSeq" id="WP_148606131.1">
    <property type="nucleotide sequence ID" value="NZ_RXYB01000031.1"/>
</dbReference>
<dbReference type="EMBL" id="WJBB01000004">
    <property type="protein sequence ID" value="MBC3796451.1"/>
    <property type="molecule type" value="Genomic_DNA"/>
</dbReference>
<evidence type="ECO:0000313" key="1">
    <source>
        <dbReference type="EMBL" id="MBC3796451.1"/>
    </source>
</evidence>
<dbReference type="Proteomes" id="UP000653358">
    <property type="component" value="Unassembled WGS sequence"/>
</dbReference>
<sequence length="136" mass="15692">MNLNETNRFLLEMQGVYPRINVRDATIQTWQEILENPSYETCHKAYIKYLKSGEAREPKPGDILSISLSMYKAIVINEVECEICHGRGMLMLIDKNGHESVGRCTCENGKKYPVFPIVKLDFYHFNDMGRVEVMNA</sequence>
<proteinExistence type="predicted"/>
<evidence type="ECO:0000313" key="2">
    <source>
        <dbReference type="Proteomes" id="UP000653358"/>
    </source>
</evidence>
<name>A0ABR6WJM1_9FIRM</name>
<dbReference type="Gene3D" id="1.10.8.200">
    <property type="entry name" value="Replisome organizer (g39p helicase loader/inhibitor protein)"/>
    <property type="match status" value="1"/>
</dbReference>
<accession>A0ABR6WJM1</accession>
<organism evidence="1 2">
    <name type="scientific">Acetobacterium tundrae</name>
    <dbReference type="NCBI Taxonomy" id="132932"/>
    <lineage>
        <taxon>Bacteria</taxon>
        <taxon>Bacillati</taxon>
        <taxon>Bacillota</taxon>
        <taxon>Clostridia</taxon>
        <taxon>Eubacteriales</taxon>
        <taxon>Eubacteriaceae</taxon>
        <taxon>Acetobacterium</taxon>
    </lineage>
</organism>
<reference evidence="1 2" key="1">
    <citation type="journal article" date="2020" name="mSystems">
        <title>Defining Genomic and Predicted Metabolic Features of the Acetobacterium Genus.</title>
        <authorList>
            <person name="Ross D.E."/>
            <person name="Marshall C.W."/>
            <person name="Gulliver D."/>
            <person name="May H.D."/>
            <person name="Norman R.S."/>
        </authorList>
    </citation>
    <scope>NUCLEOTIDE SEQUENCE [LARGE SCALE GENOMIC DNA]</scope>
    <source>
        <strain evidence="1 2">DSM 9173</strain>
    </source>
</reference>
<gene>
    <name evidence="1" type="ORF">GH807_05220</name>
</gene>
<keyword evidence="2" id="KW-1185">Reference proteome</keyword>